<gene>
    <name evidence="1" type="ORF">P618_200901</name>
</gene>
<dbReference type="AlphaFoldDB" id="W6TD87"/>
<accession>W6TD87</accession>
<organism evidence="1 2">
    <name type="scientific">Holospora obtusa F1</name>
    <dbReference type="NCBI Taxonomy" id="1399147"/>
    <lineage>
        <taxon>Bacteria</taxon>
        <taxon>Pseudomonadati</taxon>
        <taxon>Pseudomonadota</taxon>
        <taxon>Alphaproteobacteria</taxon>
        <taxon>Holosporales</taxon>
        <taxon>Holosporaceae</taxon>
        <taxon>Holospora</taxon>
    </lineage>
</organism>
<sequence length="40" mass="4682">MIFNDSCNTKLFEAWVTKVWIKKLEPGQIVIMNNAAFHRS</sequence>
<reference evidence="1 2" key="1">
    <citation type="journal article" date="2014" name="FEMS Microbiol. Lett.">
        <title>Draft genome sequences of three Holospora species (Holospora obtusa, Holospora undulata, and Holospora elegans), endonuclear symbiotic bacteria of the ciliate Paramecium caudatum.</title>
        <authorList>
            <person name="Dohra H."/>
            <person name="Tanaka K."/>
            <person name="Suzuki T."/>
            <person name="Fujishima M."/>
            <person name="Suzuki H."/>
        </authorList>
    </citation>
    <scope>NUCLEOTIDE SEQUENCE [LARGE SCALE GENOMIC DNA]</scope>
    <source>
        <strain evidence="1 2">F1</strain>
    </source>
</reference>
<evidence type="ECO:0000313" key="1">
    <source>
        <dbReference type="EMBL" id="ETZ06928.1"/>
    </source>
</evidence>
<protein>
    <recommendedName>
        <fullName evidence="3">Tc1-like transposase DDE domain-containing protein</fullName>
    </recommendedName>
</protein>
<comment type="caution">
    <text evidence="1">The sequence shown here is derived from an EMBL/GenBank/DDBJ whole genome shotgun (WGS) entry which is preliminary data.</text>
</comment>
<dbReference type="eggNOG" id="COG3335">
    <property type="taxonomic scope" value="Bacteria"/>
</dbReference>
<evidence type="ECO:0008006" key="3">
    <source>
        <dbReference type="Google" id="ProtNLM"/>
    </source>
</evidence>
<dbReference type="Proteomes" id="UP000019112">
    <property type="component" value="Unassembled WGS sequence"/>
</dbReference>
<proteinExistence type="predicted"/>
<keyword evidence="2" id="KW-1185">Reference proteome</keyword>
<evidence type="ECO:0000313" key="2">
    <source>
        <dbReference type="Proteomes" id="UP000019112"/>
    </source>
</evidence>
<dbReference type="EMBL" id="AWTR02000075">
    <property type="protein sequence ID" value="ETZ06928.1"/>
    <property type="molecule type" value="Genomic_DNA"/>
</dbReference>
<name>W6TD87_HOLOB</name>